<evidence type="ECO:0000256" key="2">
    <source>
        <dbReference type="ARBA" id="ARBA00033753"/>
    </source>
</evidence>
<dbReference type="InterPro" id="IPR040372">
    <property type="entry name" value="YaeB-like"/>
</dbReference>
<evidence type="ECO:0000256" key="1">
    <source>
        <dbReference type="ARBA" id="ARBA00022691"/>
    </source>
</evidence>
<dbReference type="GO" id="GO:0032259">
    <property type="term" value="P:methylation"/>
    <property type="evidence" value="ECO:0007669"/>
    <property type="project" value="UniProtKB-KW"/>
</dbReference>
<feature type="domain" description="TsaA-like" evidence="3">
    <location>
        <begin position="6"/>
        <end position="147"/>
    </location>
</feature>
<keyword evidence="4" id="KW-0489">Methyltransferase</keyword>
<proteinExistence type="inferred from homology"/>
<dbReference type="Pfam" id="PF01980">
    <property type="entry name" value="TrmO_N"/>
    <property type="match status" value="1"/>
</dbReference>
<dbReference type="AlphaFoldDB" id="A0A1H4DCN9"/>
<dbReference type="STRING" id="37625.SAMN05660420_02880"/>
<dbReference type="GO" id="GO:0089715">
    <property type="term" value="F:tRNA (L-threonylcarbamoyladenosine(37)-C2) methyltransferase activity"/>
    <property type="evidence" value="ECO:0007669"/>
    <property type="project" value="TreeGrafter"/>
</dbReference>
<evidence type="ECO:0000259" key="3">
    <source>
        <dbReference type="PROSITE" id="PS51668"/>
    </source>
</evidence>
<dbReference type="PANTHER" id="PTHR12818:SF0">
    <property type="entry name" value="TRNA (ADENINE(37)-N6)-METHYLTRANSFERASE"/>
    <property type="match status" value="1"/>
</dbReference>
<keyword evidence="5" id="KW-1185">Reference proteome</keyword>
<evidence type="ECO:0000313" key="5">
    <source>
        <dbReference type="Proteomes" id="UP000199409"/>
    </source>
</evidence>
<name>A0A1H4DCN9_9BACT</name>
<dbReference type="InterPro" id="IPR023370">
    <property type="entry name" value="TrmO-like_N"/>
</dbReference>
<dbReference type="SUPFAM" id="SSF118196">
    <property type="entry name" value="YaeB-like"/>
    <property type="match status" value="1"/>
</dbReference>
<dbReference type="InterPro" id="IPR041369">
    <property type="entry name" value="TrmO_C"/>
</dbReference>
<sequence length="242" mass="27555">MINYPLEPIALIHTPFKEKFATPRQPGLVPSVHAQIDFHPGFATPEAIRGLEGFSHLWLIFLFHQNWQKGWQPTVRPPRLGGKQRVGVYASRSPFRPNPVGLSAVKLLDIHVDKGNVSLLVEGADLIDETPILDIKPYIPYSDSIPEAQGGFAEKTPQATLKVEFTEVARQQLQQYLSEAPRLELMIREVLGLDPRPAYRRGTEDSQEYGVRFDNYEIRWKNFQEKLIVDSIEPVNQDLTAY</sequence>
<dbReference type="PROSITE" id="PS51668">
    <property type="entry name" value="TSAA_2"/>
    <property type="match status" value="1"/>
</dbReference>
<dbReference type="Gene3D" id="2.40.30.70">
    <property type="entry name" value="YaeB-like"/>
    <property type="match status" value="1"/>
</dbReference>
<reference evidence="4 5" key="1">
    <citation type="submission" date="2016-10" db="EMBL/GenBank/DDBJ databases">
        <authorList>
            <person name="de Groot N.N."/>
        </authorList>
    </citation>
    <scope>NUCLEOTIDE SEQUENCE [LARGE SCALE GENOMIC DNA]</scope>
    <source>
        <strain evidence="4 5">DSM 7343</strain>
    </source>
</reference>
<dbReference type="Proteomes" id="UP000199409">
    <property type="component" value="Unassembled WGS sequence"/>
</dbReference>
<dbReference type="NCBIfam" id="TIGR00104">
    <property type="entry name" value="tRNA_TsaA"/>
    <property type="match status" value="1"/>
</dbReference>
<dbReference type="Gene3D" id="3.30.2310.10">
    <property type="entry name" value="YaeB-like"/>
    <property type="match status" value="1"/>
</dbReference>
<dbReference type="InterPro" id="IPR036413">
    <property type="entry name" value="YaeB-like_sf"/>
</dbReference>
<evidence type="ECO:0000313" key="4">
    <source>
        <dbReference type="EMBL" id="SEA70328.1"/>
    </source>
</evidence>
<keyword evidence="4" id="KW-0808">Transferase</keyword>
<keyword evidence="1" id="KW-0949">S-adenosyl-L-methionine</keyword>
<gene>
    <name evidence="4" type="ORF">SAMN05660420_02880</name>
</gene>
<dbReference type="PANTHER" id="PTHR12818">
    <property type="entry name" value="TRNA (ADENINE(37)-N6)-METHYLTRANSFERASE"/>
    <property type="match status" value="1"/>
</dbReference>
<comment type="similarity">
    <text evidence="2">Belongs to the tRNA methyltransferase O family.</text>
</comment>
<dbReference type="Pfam" id="PF18389">
    <property type="entry name" value="TrmO_C"/>
    <property type="match status" value="1"/>
</dbReference>
<dbReference type="CDD" id="cd09281">
    <property type="entry name" value="UPF0066"/>
    <property type="match status" value="1"/>
</dbReference>
<dbReference type="InterPro" id="IPR036414">
    <property type="entry name" value="YaeB_N_sf"/>
</dbReference>
<dbReference type="EMBL" id="FNQN01000010">
    <property type="protein sequence ID" value="SEA70328.1"/>
    <property type="molecule type" value="Genomic_DNA"/>
</dbReference>
<protein>
    <submittedName>
        <fullName evidence="4">tRNA-Thr(GGU) m(6)t(6)A37 methyltransferase TsaA</fullName>
    </submittedName>
</protein>
<accession>A0A1H4DCN9</accession>
<organism evidence="4 5">
    <name type="scientific">Desulfuromusa kysingii</name>
    <dbReference type="NCBI Taxonomy" id="37625"/>
    <lineage>
        <taxon>Bacteria</taxon>
        <taxon>Pseudomonadati</taxon>
        <taxon>Thermodesulfobacteriota</taxon>
        <taxon>Desulfuromonadia</taxon>
        <taxon>Desulfuromonadales</taxon>
        <taxon>Geopsychrobacteraceae</taxon>
        <taxon>Desulfuromusa</taxon>
    </lineage>
</organism>